<gene>
    <name evidence="2" type="primary">LOC142170423</name>
</gene>
<dbReference type="RefSeq" id="XP_075088428.1">
    <property type="nucleotide sequence ID" value="XM_075232327.1"/>
</dbReference>
<dbReference type="Proteomes" id="UP000790787">
    <property type="component" value="Chromosome 16"/>
</dbReference>
<protein>
    <submittedName>
        <fullName evidence="2">Uncharacterized protein LOC142170423</fullName>
    </submittedName>
</protein>
<name>A0AC58STX4_TOBAC</name>
<accession>A0AC58STX4</accession>
<sequence length="195" mass="21810">MKSQVAIKSLVLADVIIDFSLKEMSEAEKEATQASLQTKDLWVLYTDGVSNAYGSRLRLILEVPTGEIIDKSIRCTNMTDKAEYEAVIAGLRLALKYGLKQLKLHCDSQLVVNQVTRTFRIKEKRLQKYQTEICRLLPSFDDCQLDQIPQNPNTEADGPAKLATTTKSVTPGNKSVVHLLYSALDHIEVKSINLT</sequence>
<keyword evidence="1" id="KW-1185">Reference proteome</keyword>
<reference evidence="2" key="2">
    <citation type="submission" date="2025-08" db="UniProtKB">
        <authorList>
            <consortium name="RefSeq"/>
        </authorList>
    </citation>
    <scope>IDENTIFICATION</scope>
    <source>
        <tissue evidence="2">Leaf</tissue>
    </source>
</reference>
<proteinExistence type="predicted"/>
<reference evidence="1" key="1">
    <citation type="journal article" date="2014" name="Nat. Commun.">
        <title>The tobacco genome sequence and its comparison with those of tomato and potato.</title>
        <authorList>
            <person name="Sierro N."/>
            <person name="Battey J.N."/>
            <person name="Ouadi S."/>
            <person name="Bakaher N."/>
            <person name="Bovet L."/>
            <person name="Willig A."/>
            <person name="Goepfert S."/>
            <person name="Peitsch M.C."/>
            <person name="Ivanov N.V."/>
        </authorList>
    </citation>
    <scope>NUCLEOTIDE SEQUENCE [LARGE SCALE GENOMIC DNA]</scope>
</reference>
<evidence type="ECO:0000313" key="2">
    <source>
        <dbReference type="RefSeq" id="XP_075088428.1"/>
    </source>
</evidence>
<evidence type="ECO:0000313" key="1">
    <source>
        <dbReference type="Proteomes" id="UP000790787"/>
    </source>
</evidence>
<organism evidence="1 2">
    <name type="scientific">Nicotiana tabacum</name>
    <name type="common">Common tobacco</name>
    <dbReference type="NCBI Taxonomy" id="4097"/>
    <lineage>
        <taxon>Eukaryota</taxon>
        <taxon>Viridiplantae</taxon>
        <taxon>Streptophyta</taxon>
        <taxon>Embryophyta</taxon>
        <taxon>Tracheophyta</taxon>
        <taxon>Spermatophyta</taxon>
        <taxon>Magnoliopsida</taxon>
        <taxon>eudicotyledons</taxon>
        <taxon>Gunneridae</taxon>
        <taxon>Pentapetalae</taxon>
        <taxon>asterids</taxon>
        <taxon>lamiids</taxon>
        <taxon>Solanales</taxon>
        <taxon>Solanaceae</taxon>
        <taxon>Nicotianoideae</taxon>
        <taxon>Nicotianeae</taxon>
        <taxon>Nicotiana</taxon>
    </lineage>
</organism>